<dbReference type="RefSeq" id="WP_321550200.1">
    <property type="nucleotide sequence ID" value="NZ_JAXIVS010000015.1"/>
</dbReference>
<accession>A0ABU5HDE0</accession>
<organism evidence="1 2">
    <name type="scientific">Hyalangium rubrum</name>
    <dbReference type="NCBI Taxonomy" id="3103134"/>
    <lineage>
        <taxon>Bacteria</taxon>
        <taxon>Pseudomonadati</taxon>
        <taxon>Myxococcota</taxon>
        <taxon>Myxococcia</taxon>
        <taxon>Myxococcales</taxon>
        <taxon>Cystobacterineae</taxon>
        <taxon>Archangiaceae</taxon>
        <taxon>Hyalangium</taxon>
    </lineage>
</organism>
<reference evidence="1 2" key="1">
    <citation type="submission" date="2023-12" db="EMBL/GenBank/DDBJ databases">
        <title>the genome sequence of Hyalangium sp. s54d21.</title>
        <authorList>
            <person name="Zhang X."/>
        </authorList>
    </citation>
    <scope>NUCLEOTIDE SEQUENCE [LARGE SCALE GENOMIC DNA]</scope>
    <source>
        <strain evidence="2">s54d21</strain>
    </source>
</reference>
<evidence type="ECO:0000313" key="1">
    <source>
        <dbReference type="EMBL" id="MDY7231485.1"/>
    </source>
</evidence>
<dbReference type="EMBL" id="JAXIVS010000015">
    <property type="protein sequence ID" value="MDY7231485.1"/>
    <property type="molecule type" value="Genomic_DNA"/>
</dbReference>
<proteinExistence type="predicted"/>
<name>A0ABU5HDE0_9BACT</name>
<evidence type="ECO:0000313" key="2">
    <source>
        <dbReference type="Proteomes" id="UP001291309"/>
    </source>
</evidence>
<keyword evidence="2" id="KW-1185">Reference proteome</keyword>
<protein>
    <submittedName>
        <fullName evidence="1">Uncharacterized protein</fullName>
    </submittedName>
</protein>
<dbReference type="Proteomes" id="UP001291309">
    <property type="component" value="Unassembled WGS sequence"/>
</dbReference>
<gene>
    <name evidence="1" type="ORF">SYV04_34155</name>
</gene>
<sequence>MIFNGTLTLITQVKPEAVEPLAALLRQLDQEMRTQEAHPFDGLEAIHFAHWSILEHRYLLFGADLCLEGAPPGKKARLQACVEQFVATLAKPRNADCAATFDTLYSHCVDYPGPLQSHPGKVTDYLRLNAVDYTARHVDFAYRVAPVRGIREIMKLRSAVEQHLDTPSLGSRPEQLEPRQVHETLRGKLEKLLSGELSDVRWERDLAAAQFEAASIRLGYLVPGFLLGLVVNALERLRKKEHTREYPEVSDRTRREIEARQQPVQNSMILITAIPESWFARKKQRFFLKLINLRLQRNVVGLNDIRTIHFARWLTFERNGQRRLIFMVAYDESWDAYIDSFIDNDDVSRFLKAIWSPTKGFPQGIPFVEPFKEWIRSVQSPTLAWYSAYRHGKTRLHADTSVGISVTDLHEALQLRRVLTRPSLHGLGNTLARHMLKTFLEQGRFPFQKKLMSVGESSYLVLAVLLSRLGQGLTDYRRRLHVALGKKAERGTLGVASQPALVAQEASRP</sequence>
<comment type="caution">
    <text evidence="1">The sequence shown here is derived from an EMBL/GenBank/DDBJ whole genome shotgun (WGS) entry which is preliminary data.</text>
</comment>